<dbReference type="Proteomes" id="UP000011550">
    <property type="component" value="Unassembled WGS sequence"/>
</dbReference>
<dbReference type="STRING" id="662479.C440_05552"/>
<feature type="domain" description="AAA+ ATPase" evidence="5">
    <location>
        <begin position="39"/>
        <end position="178"/>
    </location>
</feature>
<dbReference type="OrthoDB" id="270161at2157"/>
<name>M0IGZ1_9EURY</name>
<dbReference type="Gene3D" id="3.40.50.300">
    <property type="entry name" value="P-loop containing nucleotide triphosphate hydrolases"/>
    <property type="match status" value="1"/>
</dbReference>
<proteinExistence type="inferred from homology"/>
<evidence type="ECO:0000259" key="5">
    <source>
        <dbReference type="SMART" id="SM00382"/>
    </source>
</evidence>
<organism evidence="6 7">
    <name type="scientific">Haloferax mucosum ATCC BAA-1512</name>
    <dbReference type="NCBI Taxonomy" id="662479"/>
    <lineage>
        <taxon>Archaea</taxon>
        <taxon>Methanobacteriati</taxon>
        <taxon>Methanobacteriota</taxon>
        <taxon>Stenosarchaea group</taxon>
        <taxon>Halobacteria</taxon>
        <taxon>Halobacteriales</taxon>
        <taxon>Haloferacaceae</taxon>
        <taxon>Haloferax</taxon>
    </lineage>
</organism>
<reference evidence="6 7" key="1">
    <citation type="journal article" date="2014" name="PLoS Genet.">
        <title>Phylogenetically driven sequencing of extremely halophilic archaea reveals strategies for static and dynamic osmo-response.</title>
        <authorList>
            <person name="Becker E.A."/>
            <person name="Seitzer P.M."/>
            <person name="Tritt A."/>
            <person name="Larsen D."/>
            <person name="Krusor M."/>
            <person name="Yao A.I."/>
            <person name="Wu D."/>
            <person name="Madern D."/>
            <person name="Eisen J.A."/>
            <person name="Darling A.E."/>
            <person name="Facciotti M.T."/>
        </authorList>
    </citation>
    <scope>NUCLEOTIDE SEQUENCE [LARGE SCALE GENOMIC DNA]</scope>
    <source>
        <strain evidence="6 7">ATCC BAA-1512</strain>
    </source>
</reference>
<accession>M0IGZ1</accession>
<keyword evidence="2" id="KW-0235">DNA replication</keyword>
<keyword evidence="7" id="KW-1185">Reference proteome</keyword>
<dbReference type="Pfam" id="PF22703">
    <property type="entry name" value="Cdc6_lid"/>
    <property type="match status" value="1"/>
</dbReference>
<dbReference type="Pfam" id="PF13401">
    <property type="entry name" value="AAA_22"/>
    <property type="match status" value="1"/>
</dbReference>
<dbReference type="InterPro" id="IPR050311">
    <property type="entry name" value="ORC1/CDC6"/>
</dbReference>
<sequence length="334" mass="37668">MIHDPRVLDDEVVPDHELILHRRDEMDALLSALRPRMNARDHVYAFGPTGTGKSTLAKLALTLLEDDGEEFDSTVVNCWKHPTRSDVLRVIAEDLVGIPVNRHSTPTAELTSRLTDDPDRPRIVVLDEADQLADTDVLYDLHQAPALSVLYLGNDEDDLFAGMADRVRSRVSTGRRIDFDCYSTQELAEILQARADHAFRPGAVSTRQLEAIASAADGDARTAIRSLRLASEAATENGYLRISDANVEEAIPDAREELRQKSLSQLTAEQRLVYDIVRDYGPISPADLYERYEDRVEDSKTKRTVRSYLSKMRHYNLVEHHGSRNDRSYTSISR</sequence>
<dbReference type="PANTHER" id="PTHR10763:SF22">
    <property type="entry name" value="ORC1-TYPE DNA REPLICATION PROTEIN"/>
    <property type="match status" value="1"/>
</dbReference>
<keyword evidence="3" id="KW-0547">Nucleotide-binding</keyword>
<dbReference type="CDD" id="cd18139">
    <property type="entry name" value="HLD_clamp_RarA"/>
    <property type="match status" value="1"/>
</dbReference>
<dbReference type="GO" id="GO:0006260">
    <property type="term" value="P:DNA replication"/>
    <property type="evidence" value="ECO:0007669"/>
    <property type="project" value="UniProtKB-KW"/>
</dbReference>
<dbReference type="EMBL" id="AOLN01000009">
    <property type="protein sequence ID" value="ELZ96030.1"/>
    <property type="molecule type" value="Genomic_DNA"/>
</dbReference>
<gene>
    <name evidence="6" type="ORF">C440_05552</name>
</gene>
<protein>
    <submittedName>
        <fullName evidence="6">Orc1/cdc6 family replication initiation protein</fullName>
    </submittedName>
</protein>
<dbReference type="Gene3D" id="1.10.8.60">
    <property type="match status" value="1"/>
</dbReference>
<dbReference type="AlphaFoldDB" id="M0IGZ1"/>
<dbReference type="InterPro" id="IPR027417">
    <property type="entry name" value="P-loop_NTPase"/>
</dbReference>
<evidence type="ECO:0000256" key="4">
    <source>
        <dbReference type="ARBA" id="ARBA00022840"/>
    </source>
</evidence>
<keyword evidence="4" id="KW-0067">ATP-binding</keyword>
<dbReference type="SUPFAM" id="SSF52540">
    <property type="entry name" value="P-loop containing nucleoside triphosphate hydrolases"/>
    <property type="match status" value="1"/>
</dbReference>
<dbReference type="RefSeq" id="WP_008319052.1">
    <property type="nucleotide sequence ID" value="NZ_AOLN01000009.1"/>
</dbReference>
<dbReference type="InterPro" id="IPR055237">
    <property type="entry name" value="Cdc6_lid"/>
</dbReference>
<dbReference type="GO" id="GO:0005524">
    <property type="term" value="F:ATP binding"/>
    <property type="evidence" value="ECO:0007669"/>
    <property type="project" value="UniProtKB-KW"/>
</dbReference>
<evidence type="ECO:0000256" key="3">
    <source>
        <dbReference type="ARBA" id="ARBA00022741"/>
    </source>
</evidence>
<dbReference type="PANTHER" id="PTHR10763">
    <property type="entry name" value="CELL DIVISION CONTROL PROTEIN 6-RELATED"/>
    <property type="match status" value="1"/>
</dbReference>
<evidence type="ECO:0000256" key="2">
    <source>
        <dbReference type="ARBA" id="ARBA00022705"/>
    </source>
</evidence>
<evidence type="ECO:0000256" key="1">
    <source>
        <dbReference type="ARBA" id="ARBA00006184"/>
    </source>
</evidence>
<comment type="similarity">
    <text evidence="1">Belongs to the CDC6/cdc18 family.</text>
</comment>
<comment type="caution">
    <text evidence="6">The sequence shown here is derived from an EMBL/GenBank/DDBJ whole genome shotgun (WGS) entry which is preliminary data.</text>
</comment>
<evidence type="ECO:0000313" key="6">
    <source>
        <dbReference type="EMBL" id="ELZ96030.1"/>
    </source>
</evidence>
<dbReference type="InterPro" id="IPR003593">
    <property type="entry name" value="AAA+_ATPase"/>
</dbReference>
<dbReference type="PATRIC" id="fig|662479.7.peg.1132"/>
<dbReference type="SMART" id="SM00382">
    <property type="entry name" value="AAA"/>
    <property type="match status" value="1"/>
</dbReference>
<evidence type="ECO:0000313" key="7">
    <source>
        <dbReference type="Proteomes" id="UP000011550"/>
    </source>
</evidence>
<dbReference type="InterPro" id="IPR049945">
    <property type="entry name" value="AAA_22"/>
</dbReference>
<dbReference type="GO" id="GO:0016887">
    <property type="term" value="F:ATP hydrolysis activity"/>
    <property type="evidence" value="ECO:0007669"/>
    <property type="project" value="InterPro"/>
</dbReference>